<dbReference type="AlphaFoldDB" id="A0A7J7IGQ7"/>
<evidence type="ECO:0000313" key="1">
    <source>
        <dbReference type="EMBL" id="KAF6002286.1"/>
    </source>
</evidence>
<dbReference type="Proteomes" id="UP000530660">
    <property type="component" value="Unassembled WGS sequence"/>
</dbReference>
<comment type="caution">
    <text evidence="1">The sequence shown here is derived from an EMBL/GenBank/DDBJ whole genome shotgun (WGS) entry which is preliminary data.</text>
</comment>
<dbReference type="EMBL" id="VWRR01000011">
    <property type="protein sequence ID" value="KAF6002286.1"/>
    <property type="molecule type" value="Genomic_DNA"/>
</dbReference>
<evidence type="ECO:0000313" key="2">
    <source>
        <dbReference type="Proteomes" id="UP000530660"/>
    </source>
</evidence>
<dbReference type="OrthoDB" id="14535at2759"/>
<name>A0A7J7IGQ7_9RHOD</name>
<proteinExistence type="predicted"/>
<organism evidence="1 2">
    <name type="scientific">Cyanidiococcus yangmingshanensis</name>
    <dbReference type="NCBI Taxonomy" id="2690220"/>
    <lineage>
        <taxon>Eukaryota</taxon>
        <taxon>Rhodophyta</taxon>
        <taxon>Bangiophyceae</taxon>
        <taxon>Cyanidiales</taxon>
        <taxon>Cyanidiaceae</taxon>
        <taxon>Cyanidiococcus</taxon>
    </lineage>
</organism>
<sequence length="123" mass="14876">MKSSRNGRVGHHVLQYVRQYEERMHQLGRYGPGHGSADTTGESPNVLDATRLRKVHEWRQKRIVPEWVVTWHHYEKWRDEQERLFRSFAIQNGLFTPEELDANRQYQERTDSHEMNSRQCRLM</sequence>
<reference evidence="1 2" key="1">
    <citation type="journal article" date="2020" name="J. Phycol.">
        <title>Comparative genome analysis reveals Cyanidiococcus gen. nov., a new extremophilic red algal genus sister to Cyanidioschyzon (Cyanidioschyzonaceae, Rhodophyta).</title>
        <authorList>
            <person name="Liu S.-L."/>
            <person name="Chiang Y.-R."/>
            <person name="Yoon H.S."/>
            <person name="Fu H.-Y."/>
        </authorList>
    </citation>
    <scope>NUCLEOTIDE SEQUENCE [LARGE SCALE GENOMIC DNA]</scope>
    <source>
        <strain evidence="1 2">THAL066</strain>
    </source>
</reference>
<protein>
    <submittedName>
        <fullName evidence="1">NADH dehydrogenase 1 alpha subcomplex subunit 6 ndufa6</fullName>
    </submittedName>
</protein>
<keyword evidence="2" id="KW-1185">Reference proteome</keyword>
<accession>A0A7J7IGQ7</accession>
<gene>
    <name evidence="1" type="primary">NDUFA6</name>
    <name evidence="1" type="ORF">F1559_003883</name>
</gene>